<organism evidence="1 2">
    <name type="scientific">Tritrichomonas musculus</name>
    <dbReference type="NCBI Taxonomy" id="1915356"/>
    <lineage>
        <taxon>Eukaryota</taxon>
        <taxon>Metamonada</taxon>
        <taxon>Parabasalia</taxon>
        <taxon>Tritrichomonadida</taxon>
        <taxon>Tritrichomonadidae</taxon>
        <taxon>Tritrichomonas</taxon>
    </lineage>
</organism>
<dbReference type="InterPro" id="IPR053139">
    <property type="entry name" value="Surface_bspA-like"/>
</dbReference>
<gene>
    <name evidence="1" type="ORF">M9Y10_027211</name>
</gene>
<dbReference type="InterPro" id="IPR032675">
    <property type="entry name" value="LRR_dom_sf"/>
</dbReference>
<protein>
    <submittedName>
        <fullName evidence="1">Uncharacterized protein</fullName>
    </submittedName>
</protein>
<dbReference type="SUPFAM" id="SSF52058">
    <property type="entry name" value="L domain-like"/>
    <property type="match status" value="1"/>
</dbReference>
<keyword evidence="2" id="KW-1185">Reference proteome</keyword>
<dbReference type="Gene3D" id="1.25.40.20">
    <property type="entry name" value="Ankyrin repeat-containing domain"/>
    <property type="match status" value="1"/>
</dbReference>
<evidence type="ECO:0000313" key="1">
    <source>
        <dbReference type="EMBL" id="KAK8841586.1"/>
    </source>
</evidence>
<dbReference type="Gene3D" id="3.40.50.12480">
    <property type="match status" value="1"/>
</dbReference>
<dbReference type="Pfam" id="PF13306">
    <property type="entry name" value="LRR_5"/>
    <property type="match status" value="1"/>
</dbReference>
<dbReference type="InterPro" id="IPR036770">
    <property type="entry name" value="Ankyrin_rpt-contain_sf"/>
</dbReference>
<dbReference type="EMBL" id="JAPFFF010000041">
    <property type="protein sequence ID" value="KAK8841586.1"/>
    <property type="molecule type" value="Genomic_DNA"/>
</dbReference>
<dbReference type="Gene3D" id="3.80.10.10">
    <property type="entry name" value="Ribonuclease Inhibitor"/>
    <property type="match status" value="1"/>
</dbReference>
<dbReference type="Proteomes" id="UP001470230">
    <property type="component" value="Unassembled WGS sequence"/>
</dbReference>
<proteinExistence type="predicted"/>
<dbReference type="SMART" id="SM00248">
    <property type="entry name" value="ANK"/>
    <property type="match status" value="3"/>
</dbReference>
<dbReference type="Pfam" id="PF00023">
    <property type="entry name" value="Ank"/>
    <property type="match status" value="1"/>
</dbReference>
<dbReference type="InterPro" id="IPR026906">
    <property type="entry name" value="LRR_5"/>
</dbReference>
<dbReference type="InterPro" id="IPR002110">
    <property type="entry name" value="Ankyrin_rpt"/>
</dbReference>
<name>A0ABR2H5Z2_9EUKA</name>
<comment type="caution">
    <text evidence="1">The sequence shown here is derived from an EMBL/GenBank/DDBJ whole genome shotgun (WGS) entry which is preliminary data.</text>
</comment>
<sequence length="607" mass="70553">MDQMEIQQYVAKIKDLYAMLHSFLEDTNDEELKFEELINLIYQQEYCSHKEEFEYFLIILSRISDNHHRNIDFIKKIKQILNCFSAKINHIFSNYEIYNIFKNNKIILLYLFDSKIIQIDKEISDNIIYRTESKCNYFRHFFYPEIKQFNDLFMLDIKMAKSVMINPIFSNFDAYRHEGENHSFICSLIRKDSINEFIIFVNKFNYPLSSQIDQSIFETNSFLIKNKETTLIEYAAFFGSVQIFHYLIMNNVELKPSIWLYAIHSNNAEMIHLLEKYQISPPKRSYEKCLYEAIKCHHNNIAEYIENNLLTQTNKSEMNTSANIIHFFNHNFIQDALKHENTFFYLCEYNYFKLVDLYLKHKKIDINAILLMNTSFISIFFSHVTALYLAARKNHQDIVNLLLSQKEIKIEKGCFKKCYCLKEIILPDTLTVINEDTFYQCASLKNVVIPSSVTSIGHCAFFECLSLYKISLPFSVTSIGDYSFHGCSSLTEISIQSSVTSIGNFAFKGCSSLMRIVLPSSVITIGDNVFEKCSSLNEITIPSSLIKIGSYAFTECVSLKQIEISSSVSFIGEHAFTGCSALETITIPSSLDVSRIDLNQNVEIIRT</sequence>
<evidence type="ECO:0000313" key="2">
    <source>
        <dbReference type="Proteomes" id="UP001470230"/>
    </source>
</evidence>
<dbReference type="PANTHER" id="PTHR45661:SF3">
    <property type="entry name" value="IG-LIKE DOMAIN-CONTAINING PROTEIN"/>
    <property type="match status" value="1"/>
</dbReference>
<accession>A0ABR2H5Z2</accession>
<dbReference type="PANTHER" id="PTHR45661">
    <property type="entry name" value="SURFACE ANTIGEN"/>
    <property type="match status" value="1"/>
</dbReference>
<dbReference type="SUPFAM" id="SSF48403">
    <property type="entry name" value="Ankyrin repeat"/>
    <property type="match status" value="1"/>
</dbReference>
<reference evidence="1 2" key="1">
    <citation type="submission" date="2024-04" db="EMBL/GenBank/DDBJ databases">
        <title>Tritrichomonas musculus Genome.</title>
        <authorList>
            <person name="Alves-Ferreira E."/>
            <person name="Grigg M."/>
            <person name="Lorenzi H."/>
            <person name="Galac M."/>
        </authorList>
    </citation>
    <scope>NUCLEOTIDE SEQUENCE [LARGE SCALE GENOMIC DNA]</scope>
    <source>
        <strain evidence="1 2">EAF2021</strain>
    </source>
</reference>